<dbReference type="GO" id="GO:0005829">
    <property type="term" value="C:cytosol"/>
    <property type="evidence" value="ECO:0007669"/>
    <property type="project" value="TreeGrafter"/>
</dbReference>
<dbReference type="KEGG" id="nak:EH165_10415"/>
<dbReference type="PANTHER" id="PTHR10996">
    <property type="entry name" value="2-HYDROXYACID DEHYDROGENASE-RELATED"/>
    <property type="match status" value="1"/>
</dbReference>
<accession>A0A3G8ZQG3</accession>
<dbReference type="GO" id="GO:0030267">
    <property type="term" value="F:glyoxylate reductase (NADPH) activity"/>
    <property type="evidence" value="ECO:0007669"/>
    <property type="project" value="TreeGrafter"/>
</dbReference>
<dbReference type="GO" id="GO:0016618">
    <property type="term" value="F:hydroxypyruvate reductase [NAD(P)H] activity"/>
    <property type="evidence" value="ECO:0007669"/>
    <property type="project" value="TreeGrafter"/>
</dbReference>
<gene>
    <name evidence="4" type="ORF">EH165_10415</name>
</gene>
<name>A0A3G8ZQG3_9ACTN</name>
<reference evidence="4 5" key="1">
    <citation type="submission" date="2018-11" db="EMBL/GenBank/DDBJ databases">
        <authorList>
            <person name="Da X."/>
        </authorList>
    </citation>
    <scope>NUCLEOTIDE SEQUENCE [LARGE SCALE GENOMIC DNA]</scope>
    <source>
        <strain evidence="4 5">S14-144</strain>
    </source>
</reference>
<evidence type="ECO:0000259" key="3">
    <source>
        <dbReference type="Pfam" id="PF02826"/>
    </source>
</evidence>
<keyword evidence="1" id="KW-0560">Oxidoreductase</keyword>
<dbReference type="Pfam" id="PF02826">
    <property type="entry name" value="2-Hacid_dh_C"/>
    <property type="match status" value="1"/>
</dbReference>
<keyword evidence="5" id="KW-1185">Reference proteome</keyword>
<dbReference type="InterPro" id="IPR050223">
    <property type="entry name" value="D-isomer_2-hydroxyacid_DH"/>
</dbReference>
<dbReference type="InterPro" id="IPR006140">
    <property type="entry name" value="D-isomer_DH_NAD-bd"/>
</dbReference>
<evidence type="ECO:0000256" key="2">
    <source>
        <dbReference type="ARBA" id="ARBA00023027"/>
    </source>
</evidence>
<dbReference type="PANTHER" id="PTHR10996:SF178">
    <property type="entry name" value="2-HYDROXYACID DEHYDROGENASE YGL185C-RELATED"/>
    <property type="match status" value="1"/>
</dbReference>
<dbReference type="AlphaFoldDB" id="A0A3G8ZQG3"/>
<organism evidence="4 5">
    <name type="scientific">Nakamurella antarctica</name>
    <dbReference type="NCBI Taxonomy" id="1902245"/>
    <lineage>
        <taxon>Bacteria</taxon>
        <taxon>Bacillati</taxon>
        <taxon>Actinomycetota</taxon>
        <taxon>Actinomycetes</taxon>
        <taxon>Nakamurellales</taxon>
        <taxon>Nakamurellaceae</taxon>
        <taxon>Nakamurella</taxon>
    </lineage>
</organism>
<dbReference type="OrthoDB" id="4324715at2"/>
<dbReference type="GO" id="GO:0051287">
    <property type="term" value="F:NAD binding"/>
    <property type="evidence" value="ECO:0007669"/>
    <property type="project" value="InterPro"/>
</dbReference>
<reference evidence="4 5" key="2">
    <citation type="submission" date="2018-12" db="EMBL/GenBank/DDBJ databases">
        <title>Nakamurella antarcticus sp. nov., isolated from Antarctica South Shetland Islands soil.</title>
        <authorList>
            <person name="Peng F."/>
        </authorList>
    </citation>
    <scope>NUCLEOTIDE SEQUENCE [LARGE SCALE GENOMIC DNA]</scope>
    <source>
        <strain evidence="4 5">S14-144</strain>
    </source>
</reference>
<dbReference type="InterPro" id="IPR036291">
    <property type="entry name" value="NAD(P)-bd_dom_sf"/>
</dbReference>
<dbReference type="SUPFAM" id="SSF52283">
    <property type="entry name" value="Formate/glycerate dehydrogenase catalytic domain-like"/>
    <property type="match status" value="1"/>
</dbReference>
<keyword evidence="2" id="KW-0520">NAD</keyword>
<dbReference type="Gene3D" id="3.40.50.720">
    <property type="entry name" value="NAD(P)-binding Rossmann-like Domain"/>
    <property type="match status" value="2"/>
</dbReference>
<proteinExistence type="predicted"/>
<evidence type="ECO:0000256" key="1">
    <source>
        <dbReference type="ARBA" id="ARBA00023002"/>
    </source>
</evidence>
<dbReference type="CDD" id="cd12166">
    <property type="entry name" value="2-Hacid_dh_7"/>
    <property type="match status" value="1"/>
</dbReference>
<feature type="domain" description="D-isomer specific 2-hydroxyacid dehydrogenase NAD-binding" evidence="3">
    <location>
        <begin position="100"/>
        <end position="266"/>
    </location>
</feature>
<dbReference type="EMBL" id="CP034170">
    <property type="protein sequence ID" value="AZI59552.1"/>
    <property type="molecule type" value="Genomic_DNA"/>
</dbReference>
<dbReference type="SUPFAM" id="SSF51735">
    <property type="entry name" value="NAD(P)-binding Rossmann-fold domains"/>
    <property type="match status" value="1"/>
</dbReference>
<sequence>MTTYVANSEAAGLLAGIEGVRILTSEDGLLPNGCDDAEIYVPEFLAGSNQVEVLQRLPNLKLVQLLTAGAEVWTPHLPEGVVLCTARGAHGGATAEWAVGALIAVLQEFAQFARNQMTGRWDQHVTDRVEGKRVLVVGAGDLGEQVRRRLLPFGADVTMVARTARAGIESIHNIASLLPHHQAVIVVVPVTPETVGLVDADFLAAMPDGAVLVNAARGSVVKTDALLLELTAGRLFAALDVTDPEPLPVGHPLWGAPGVFITPHIGGSAPGALRRAAKVAEAQIRRYLAGEQLLNVVSDKGY</sequence>
<evidence type="ECO:0000313" key="4">
    <source>
        <dbReference type="EMBL" id="AZI59552.1"/>
    </source>
</evidence>
<dbReference type="Proteomes" id="UP000268084">
    <property type="component" value="Chromosome"/>
</dbReference>
<evidence type="ECO:0000313" key="5">
    <source>
        <dbReference type="Proteomes" id="UP000268084"/>
    </source>
</evidence>
<protein>
    <submittedName>
        <fullName evidence="4">Phosphoglycerate dehydrogenase</fullName>
    </submittedName>
</protein>